<feature type="region of interest" description="Disordered" evidence="1">
    <location>
        <begin position="55"/>
        <end position="78"/>
    </location>
</feature>
<accession>D1CTU8</accession>
<reference evidence="2" key="1">
    <citation type="submission" date="2006-02" db="EMBL/GenBank/DDBJ databases">
        <title>Sampling the accessory genome of the Sinorhizobium genus by suppressive subtractive hybridization.</title>
        <authorList>
            <person name="Moulin L."/>
            <person name="Ghazoui Z."/>
            <person name="Young P."/>
        </authorList>
    </citation>
    <scope>NUCLEOTIDE SEQUENCE</scope>
    <source>
        <strain evidence="2">LMG17930</strain>
    </source>
</reference>
<dbReference type="AlphaFoldDB" id="D1CTU8"/>
<name>D1CTU8_9HYPH</name>
<sequence>QVTISRIGASSLPGPERLTDPRKGRNLSLNRFQALRQSLFLVFFLHYGASIRARRDRLSERRTAPSTSRPRKPGGKAWRNLAGIGADNHQRKLLATGQVAMFFNEQ</sequence>
<feature type="region of interest" description="Disordered" evidence="1">
    <location>
        <begin position="1"/>
        <end position="24"/>
    </location>
</feature>
<feature type="non-terminal residue" evidence="2">
    <location>
        <position position="1"/>
    </location>
</feature>
<evidence type="ECO:0000313" key="2">
    <source>
        <dbReference type="EMBL" id="ABD75252.1"/>
    </source>
</evidence>
<organism evidence="2">
    <name type="scientific">Sinorhizobium xinjiangense</name>
    <dbReference type="NCBI Taxonomy" id="28106"/>
    <lineage>
        <taxon>Bacteria</taxon>
        <taxon>Pseudomonadati</taxon>
        <taxon>Pseudomonadota</taxon>
        <taxon>Alphaproteobacteria</taxon>
        <taxon>Hyphomicrobiales</taxon>
        <taxon>Rhizobiaceae</taxon>
        <taxon>Sinorhizobium/Ensifer group</taxon>
        <taxon>Sinorhizobium</taxon>
    </lineage>
</organism>
<dbReference type="EMBL" id="DQ403689">
    <property type="protein sequence ID" value="ABD75252.1"/>
    <property type="molecule type" value="Genomic_DNA"/>
</dbReference>
<proteinExistence type="predicted"/>
<evidence type="ECO:0000256" key="1">
    <source>
        <dbReference type="SAM" id="MobiDB-lite"/>
    </source>
</evidence>
<protein>
    <submittedName>
        <fullName evidence="2">Uncharacterized protein</fullName>
    </submittedName>
</protein>